<evidence type="ECO:0000256" key="1">
    <source>
        <dbReference type="ARBA" id="ARBA00001974"/>
    </source>
</evidence>
<dbReference type="GO" id="GO:0008734">
    <property type="term" value="F:L-aspartate oxidase activity"/>
    <property type="evidence" value="ECO:0007669"/>
    <property type="project" value="UniProtKB-EC"/>
</dbReference>
<protein>
    <recommendedName>
        <fullName evidence="5">L-aspartate oxidase</fullName>
        <ecNumber evidence="4">1.4.3.16</ecNumber>
    </recommendedName>
    <alternativeName>
        <fullName evidence="10">Quinolinate synthase B</fullName>
    </alternativeName>
</protein>
<dbReference type="InterPro" id="IPR027477">
    <property type="entry name" value="Succ_DH/fumarate_Rdtase_cat_sf"/>
</dbReference>
<organism evidence="13 14">
    <name type="scientific">Candidatus Aeolococcus gillhamiae</name>
    <dbReference type="NCBI Taxonomy" id="3127015"/>
    <lineage>
        <taxon>Bacteria</taxon>
        <taxon>Bacillati</taxon>
        <taxon>Candidatus Dormiibacterota</taxon>
        <taxon>Candidatus Dormibacteria</taxon>
        <taxon>Candidatus Aeolococcales</taxon>
        <taxon>Candidatus Aeolococcaceae</taxon>
        <taxon>Candidatus Aeolococcus</taxon>
    </lineage>
</organism>
<dbReference type="Gene3D" id="3.90.700.10">
    <property type="entry name" value="Succinate dehydrogenase/fumarate reductase flavoprotein, catalytic domain"/>
    <property type="match status" value="1"/>
</dbReference>
<comment type="pathway">
    <text evidence="2">Cofactor biosynthesis; NAD(+) biosynthesis; iminoaspartate from L-aspartate (oxidase route): step 1/1.</text>
</comment>
<reference evidence="13 14" key="1">
    <citation type="journal article" date="2017" name="Nature">
        <title>Atmospheric trace gases support primary production in Antarctic desert surface soil.</title>
        <authorList>
            <person name="Ji M."/>
            <person name="Greening C."/>
            <person name="Vanwonterghem I."/>
            <person name="Carere C.R."/>
            <person name="Bay S.K."/>
            <person name="Steen J.A."/>
            <person name="Montgomery K."/>
            <person name="Lines T."/>
            <person name="Beardall J."/>
            <person name="van Dorst J."/>
            <person name="Snape I."/>
            <person name="Stott M.B."/>
            <person name="Hugenholtz P."/>
            <person name="Ferrari B.C."/>
        </authorList>
    </citation>
    <scope>NUCLEOTIDE SEQUENCE [LARGE SCALE GENOMIC DNA]</scope>
    <source>
        <strain evidence="13">RRmetagenome_bin12</strain>
    </source>
</reference>
<dbReference type="InterPro" id="IPR005288">
    <property type="entry name" value="NadB"/>
</dbReference>
<evidence type="ECO:0000256" key="4">
    <source>
        <dbReference type="ARBA" id="ARBA00012173"/>
    </source>
</evidence>
<dbReference type="EC" id="1.4.3.16" evidence="4"/>
<keyword evidence="6" id="KW-0285">Flavoprotein</keyword>
<dbReference type="PANTHER" id="PTHR42716:SF2">
    <property type="entry name" value="L-ASPARTATE OXIDASE, CHLOROPLASTIC"/>
    <property type="match status" value="1"/>
</dbReference>
<comment type="catalytic activity">
    <reaction evidence="11">
        <text>L-aspartate + O2 = iminosuccinate + H2O2</text>
        <dbReference type="Rhea" id="RHEA:25876"/>
        <dbReference type="ChEBI" id="CHEBI:15379"/>
        <dbReference type="ChEBI" id="CHEBI:16240"/>
        <dbReference type="ChEBI" id="CHEBI:29991"/>
        <dbReference type="ChEBI" id="CHEBI:77875"/>
        <dbReference type="EC" id="1.4.3.16"/>
    </reaction>
    <physiologicalReaction direction="left-to-right" evidence="11">
        <dbReference type="Rhea" id="RHEA:25877"/>
    </physiologicalReaction>
</comment>
<feature type="domain" description="FAD-dependent oxidoreductase 2 FAD-binding" evidence="12">
    <location>
        <begin position="2"/>
        <end position="101"/>
    </location>
</feature>
<dbReference type="UniPathway" id="UPA00253">
    <property type="reaction ID" value="UER00326"/>
</dbReference>
<keyword evidence="7" id="KW-0662">Pyridine nucleotide biosynthesis</keyword>
<dbReference type="SUPFAM" id="SSF56425">
    <property type="entry name" value="Succinate dehydrogenase/fumarate reductase flavoprotein, catalytic domain"/>
    <property type="match status" value="1"/>
</dbReference>
<dbReference type="GO" id="GO:0034628">
    <property type="term" value="P:'de novo' NAD+ biosynthetic process from L-aspartate"/>
    <property type="evidence" value="ECO:0007669"/>
    <property type="project" value="TreeGrafter"/>
</dbReference>
<comment type="cofactor">
    <cofactor evidence="1">
        <name>FAD</name>
        <dbReference type="ChEBI" id="CHEBI:57692"/>
    </cofactor>
</comment>
<evidence type="ECO:0000256" key="6">
    <source>
        <dbReference type="ARBA" id="ARBA00022630"/>
    </source>
</evidence>
<feature type="non-terminal residue" evidence="13">
    <location>
        <position position="1"/>
    </location>
</feature>
<evidence type="ECO:0000313" key="14">
    <source>
        <dbReference type="Proteomes" id="UP000248724"/>
    </source>
</evidence>
<evidence type="ECO:0000259" key="12">
    <source>
        <dbReference type="Pfam" id="PF00890"/>
    </source>
</evidence>
<evidence type="ECO:0000313" key="13">
    <source>
        <dbReference type="EMBL" id="PZR78323.1"/>
    </source>
</evidence>
<evidence type="ECO:0000256" key="2">
    <source>
        <dbReference type="ARBA" id="ARBA00004950"/>
    </source>
</evidence>
<dbReference type="PANTHER" id="PTHR42716">
    <property type="entry name" value="L-ASPARTATE OXIDASE"/>
    <property type="match status" value="1"/>
</dbReference>
<dbReference type="GO" id="GO:0033765">
    <property type="term" value="F:steroid dehydrogenase activity, acting on the CH-CH group of donors"/>
    <property type="evidence" value="ECO:0007669"/>
    <property type="project" value="UniProtKB-ARBA"/>
</dbReference>
<comment type="similarity">
    <text evidence="3">Belongs to the FAD-dependent oxidoreductase 2 family. NadB subfamily.</text>
</comment>
<name>A0A2W5YZC4_9BACT</name>
<accession>A0A2W5YZC4</accession>
<evidence type="ECO:0000256" key="8">
    <source>
        <dbReference type="ARBA" id="ARBA00022827"/>
    </source>
</evidence>
<evidence type="ECO:0000256" key="7">
    <source>
        <dbReference type="ARBA" id="ARBA00022642"/>
    </source>
</evidence>
<sequence length="101" mass="10889">DAGGRRFLFDADPRGELAGRDVVARAIWEHLLQDGTDHVLLDCRPLGGRVRDRFPTITATCREHGIDIATEPIPIAPAAHYMIGGVRTNIDGATDVAGLFA</sequence>
<dbReference type="InterPro" id="IPR003953">
    <property type="entry name" value="FAD-dep_OxRdtase_2_FAD-bd"/>
</dbReference>
<dbReference type="Proteomes" id="UP000248724">
    <property type="component" value="Unassembled WGS sequence"/>
</dbReference>
<evidence type="ECO:0000256" key="9">
    <source>
        <dbReference type="ARBA" id="ARBA00023002"/>
    </source>
</evidence>
<feature type="non-terminal residue" evidence="13">
    <location>
        <position position="101"/>
    </location>
</feature>
<evidence type="ECO:0000256" key="3">
    <source>
        <dbReference type="ARBA" id="ARBA00008562"/>
    </source>
</evidence>
<dbReference type="Pfam" id="PF00890">
    <property type="entry name" value="FAD_binding_2"/>
    <property type="match status" value="1"/>
</dbReference>
<dbReference type="EMBL" id="QHBU01000263">
    <property type="protein sequence ID" value="PZR78323.1"/>
    <property type="molecule type" value="Genomic_DNA"/>
</dbReference>
<keyword evidence="8" id="KW-0274">FAD</keyword>
<gene>
    <name evidence="13" type="ORF">DLM65_13255</name>
</gene>
<comment type="caution">
    <text evidence="13">The sequence shown here is derived from an EMBL/GenBank/DDBJ whole genome shotgun (WGS) entry which is preliminary data.</text>
</comment>
<evidence type="ECO:0000256" key="5">
    <source>
        <dbReference type="ARBA" id="ARBA00021901"/>
    </source>
</evidence>
<evidence type="ECO:0000256" key="11">
    <source>
        <dbReference type="ARBA" id="ARBA00048305"/>
    </source>
</evidence>
<dbReference type="AlphaFoldDB" id="A0A2W5YZC4"/>
<keyword evidence="9 13" id="KW-0560">Oxidoreductase</keyword>
<evidence type="ECO:0000256" key="10">
    <source>
        <dbReference type="ARBA" id="ARBA00030386"/>
    </source>
</evidence>
<proteinExistence type="inferred from homology"/>